<accession>A0A2G1BQE2</accession>
<protein>
    <recommendedName>
        <fullName evidence="5">ATP-grasp domain-containing protein</fullName>
    </recommendedName>
</protein>
<evidence type="ECO:0000313" key="3">
    <source>
        <dbReference type="Proteomes" id="UP000222163"/>
    </source>
</evidence>
<dbReference type="AlphaFoldDB" id="A0A2G1BQE2"/>
<keyword evidence="4" id="KW-1185">Reference proteome</keyword>
<evidence type="ECO:0000313" key="2">
    <source>
        <dbReference type="EMBL" id="PHN96271.1"/>
    </source>
</evidence>
<evidence type="ECO:0000313" key="4">
    <source>
        <dbReference type="Proteomes" id="UP001242342"/>
    </source>
</evidence>
<reference evidence="1 4" key="3">
    <citation type="submission" date="2023-07" db="EMBL/GenBank/DDBJ databases">
        <title>Genome content predicts the carbon catabolic preferences of heterotrophic bacteria.</title>
        <authorList>
            <person name="Gralka M."/>
        </authorList>
    </citation>
    <scope>NUCLEOTIDE SEQUENCE [LARGE SCALE GENOMIC DNA]</scope>
    <source>
        <strain evidence="1 4">4G03</strain>
    </source>
</reference>
<evidence type="ECO:0008006" key="5">
    <source>
        <dbReference type="Google" id="ProtNLM"/>
    </source>
</evidence>
<dbReference type="EMBL" id="JAUYVU010000007">
    <property type="protein sequence ID" value="MDP2541717.1"/>
    <property type="molecule type" value="Genomic_DNA"/>
</dbReference>
<dbReference type="Proteomes" id="UP001242342">
    <property type="component" value="Unassembled WGS sequence"/>
</dbReference>
<dbReference type="Proteomes" id="UP000222163">
    <property type="component" value="Unassembled WGS sequence"/>
</dbReference>
<gene>
    <name evidence="2" type="ORF">CSC81_15475</name>
    <name evidence="1" type="ORF">Q8W23_09565</name>
</gene>
<comment type="caution">
    <text evidence="2">The sequence shown here is derived from an EMBL/GenBank/DDBJ whole genome shotgun (WGS) entry which is preliminary data.</text>
</comment>
<proteinExistence type="predicted"/>
<reference evidence="2" key="2">
    <citation type="submission" date="2017-10" db="EMBL/GenBank/DDBJ databases">
        <authorList>
            <person name="Enke T.N."/>
            <person name="Cordero O.X."/>
        </authorList>
    </citation>
    <scope>NUCLEOTIDE SEQUENCE</scope>
    <source>
        <strain evidence="2">4G03</strain>
    </source>
</reference>
<name>A0A2G1BQE2_9FLAO</name>
<dbReference type="SUPFAM" id="SSF56059">
    <property type="entry name" value="Glutathione synthetase ATP-binding domain-like"/>
    <property type="match status" value="1"/>
</dbReference>
<reference evidence="2 3" key="1">
    <citation type="journal article" date="2016" name="Nat. Commun.">
        <title>Microbial interactions lead to rapid micro-scale successions on model marine particles.</title>
        <authorList>
            <person name="Datta M.S."/>
            <person name="Sliwerska E."/>
            <person name="Gore J."/>
            <person name="Polz M.F."/>
            <person name="Cordero O.X."/>
        </authorList>
    </citation>
    <scope>NUCLEOTIDE SEQUENCE [LARGE SCALE GENOMIC DNA]</scope>
    <source>
        <strain evidence="2 3">4G03</strain>
    </source>
</reference>
<organism evidence="2 3">
    <name type="scientific">Tenacibaculum discolor</name>
    <dbReference type="NCBI Taxonomy" id="361581"/>
    <lineage>
        <taxon>Bacteria</taxon>
        <taxon>Pseudomonadati</taxon>
        <taxon>Bacteroidota</taxon>
        <taxon>Flavobacteriia</taxon>
        <taxon>Flavobacteriales</taxon>
        <taxon>Flavobacteriaceae</taxon>
        <taxon>Tenacibaculum</taxon>
    </lineage>
</organism>
<dbReference type="RefSeq" id="WP_099216647.1">
    <property type="nucleotide sequence ID" value="NZ_JAUYVU010000007.1"/>
</dbReference>
<sequence>MKTIELIKPNTFNNENHWYPKVLNATIHPMVNFFLNLDKERIIARYCHLHPKVNADKLREILSYECKYFLWGGADLINSTSADGDKNMVIIENNSCPSGQKSMPLLDDNKEDGVYRLLIERTFKPILEKKRKLVKDGRLAVLYDKNYMETSGYAAVIADVFNEDVFLVPYYSKKDNDHIKIENEIFYVKQDEEWIPLRGIFRYVTQKPWNRFPINSKTKILNPIITCLAGGRNKMVAAKAYDIYNTELEEYGMKINIPDTIWDVSKNEIPLWVKKMGGQAVVKIPYSNAGQGVYTIVNEQELEEFMKLEIEYERFIVQSLIGNYNWSSVSTKGKYYHVGTMPNAKGETFVSDIRMMISSTKDGIKPLCMYSRRALLPLVNDLESSKDSWQMLGTNLSVKLGENEWTSDTNRLLIMDRRDYNKLGLGIDDLIETFIQTVLSTIAIDKMCISLINSNKKFKKKLFTSLNNDSTLLNELY</sequence>
<accession>A0A497YYX7</accession>
<dbReference type="EMBL" id="PDUU01000020">
    <property type="protein sequence ID" value="PHN96271.1"/>
    <property type="molecule type" value="Genomic_DNA"/>
</dbReference>
<evidence type="ECO:0000313" key="1">
    <source>
        <dbReference type="EMBL" id="MDP2541717.1"/>
    </source>
</evidence>